<dbReference type="Pfam" id="PF02129">
    <property type="entry name" value="Peptidase_S15"/>
    <property type="match status" value="1"/>
</dbReference>
<dbReference type="InterPro" id="IPR051411">
    <property type="entry name" value="Polyketide_trans_af380"/>
</dbReference>
<dbReference type="SUPFAM" id="SSF53474">
    <property type="entry name" value="alpha/beta-Hydrolases"/>
    <property type="match status" value="1"/>
</dbReference>
<comment type="caution">
    <text evidence="3">The sequence shown here is derived from an EMBL/GenBank/DDBJ whole genome shotgun (WGS) entry which is preliminary data.</text>
</comment>
<dbReference type="Proteomes" id="UP000276010">
    <property type="component" value="Unassembled WGS sequence"/>
</dbReference>
<keyword evidence="3" id="KW-0378">Hydrolase</keyword>
<dbReference type="PANTHER" id="PTHR47751:SF1">
    <property type="entry name" value="SUPERFAMILY HYDROLASE, PUTATIVE (AFU_ORTHOLOGUE AFUA_2G16580)-RELATED"/>
    <property type="match status" value="1"/>
</dbReference>
<evidence type="ECO:0000313" key="3">
    <source>
        <dbReference type="EMBL" id="RRN05873.1"/>
    </source>
</evidence>
<feature type="chain" id="PRO_5019413351" evidence="1">
    <location>
        <begin position="19"/>
        <end position="354"/>
    </location>
</feature>
<organism evidence="3 4">
    <name type="scientific">Bibersteinia trehalosi</name>
    <name type="common">Pasteurella trehalosi</name>
    <dbReference type="NCBI Taxonomy" id="47735"/>
    <lineage>
        <taxon>Bacteria</taxon>
        <taxon>Pseudomonadati</taxon>
        <taxon>Pseudomonadota</taxon>
        <taxon>Gammaproteobacteria</taxon>
        <taxon>Pasteurellales</taxon>
        <taxon>Pasteurellaceae</taxon>
        <taxon>Bibersteinia</taxon>
    </lineage>
</organism>
<keyword evidence="1" id="KW-0732">Signal</keyword>
<name>A0A426FKA5_BIBTR</name>
<reference evidence="3 4" key="1">
    <citation type="submission" date="2018-11" db="EMBL/GenBank/DDBJ databases">
        <title>Whole genome sequence of Bibersteinia trehalosi strain OADDL-BT1 an multidrug resistant pathogen isolate.</title>
        <authorList>
            <person name="Couger M."/>
            <person name="Ramachandran A."/>
        </authorList>
    </citation>
    <scope>NUCLEOTIDE SEQUENCE [LARGE SCALE GENOMIC DNA]</scope>
    <source>
        <strain evidence="3 4">OADDL-BT1</strain>
    </source>
</reference>
<evidence type="ECO:0000259" key="2">
    <source>
        <dbReference type="Pfam" id="PF02129"/>
    </source>
</evidence>
<accession>A0A426FKA5</accession>
<dbReference type="AlphaFoldDB" id="A0A426FKA5"/>
<dbReference type="InterPro" id="IPR029058">
    <property type="entry name" value="AB_hydrolase_fold"/>
</dbReference>
<dbReference type="InterPro" id="IPR000383">
    <property type="entry name" value="Xaa-Pro-like_dom"/>
</dbReference>
<proteinExistence type="predicted"/>
<evidence type="ECO:0000313" key="4">
    <source>
        <dbReference type="Proteomes" id="UP000276010"/>
    </source>
</evidence>
<gene>
    <name evidence="3" type="ORF">EIM44_00645</name>
</gene>
<evidence type="ECO:0000256" key="1">
    <source>
        <dbReference type="SAM" id="SignalP"/>
    </source>
</evidence>
<feature type="signal peptide" evidence="1">
    <location>
        <begin position="1"/>
        <end position="18"/>
    </location>
</feature>
<dbReference type="GO" id="GO:0016787">
    <property type="term" value="F:hydrolase activity"/>
    <property type="evidence" value="ECO:0007669"/>
    <property type="project" value="UniProtKB-KW"/>
</dbReference>
<dbReference type="RefSeq" id="WP_125134310.1">
    <property type="nucleotide sequence ID" value="NZ_RRUC01000004.1"/>
</dbReference>
<protein>
    <submittedName>
        <fullName evidence="3">Alpha/beta hydrolase</fullName>
    </submittedName>
</protein>
<dbReference type="Gene3D" id="1.10.10.800">
    <property type="match status" value="1"/>
</dbReference>
<feature type="domain" description="Xaa-Pro dipeptidyl-peptidase-like" evidence="2">
    <location>
        <begin position="67"/>
        <end position="324"/>
    </location>
</feature>
<dbReference type="EMBL" id="RRUC01000004">
    <property type="protein sequence ID" value="RRN05873.1"/>
    <property type="molecule type" value="Genomic_DNA"/>
</dbReference>
<dbReference type="Gene3D" id="3.40.50.1820">
    <property type="entry name" value="alpha/beta hydrolase"/>
    <property type="match status" value="1"/>
</dbReference>
<dbReference type="PANTHER" id="PTHR47751">
    <property type="entry name" value="SUPERFAMILY HYDROLASE, PUTATIVE (AFU_ORTHOLOGUE AFUA_2G16580)-RELATED"/>
    <property type="match status" value="1"/>
</dbReference>
<sequence>MRKSTFLRTALFSLTAMAAFTQTAFANTTHSEMEMITVEAGKIYSEAHRKSIGKHMEKVRYQNGNIEMVGNVYFPENFDKTKTYPAVIVGHPGGGVKEQVSGLYAKLLAEKGFIAIAFDASYQGESGGFPRRLENPANRIGDFHATVDYLTTLPYVDNDKIAMLGICASGGFTAQATMNDKRVKALATVSAFHRYDHSWDGKEFSTAEKEQAIKTGNDQRTLEANGGEVKLMDVLLPVDANTPKDLAEAYDYYLTERGYFPTSNNKFTVSSLQHMMSYNALNKLDSLLTQPLLVISGDVSGSRWQSEQIYHAAASQEKELFLVKGAGHMDLYDGDEYVNQAVEKIATFFEKNVK</sequence>